<dbReference type="OrthoDB" id="570111at2"/>
<dbReference type="PROSITE" id="PS50931">
    <property type="entry name" value="HTH_LYSR"/>
    <property type="match status" value="1"/>
</dbReference>
<keyword evidence="2" id="KW-0805">Transcription regulation</keyword>
<sequence>MSTTPGRPELSADDLRVLLAVARLGRLTAAADLLGIDHTTVRRRLDRLEAALGARVLDRGVDGWHLTGLGRDVVERAATLDDVLDQVAAIAEGDHTVRGTVRVAAPDGFGSLIIAPALADVRSEHPGIAVELVTSTRPLSLRGSGFDLAVTIGQAAGARVTAEPLTDYALRLYASPDYLAAHPAVRTVGDLAGLELIFYVDALLTVQELDLAPVLGGMRTGFASTNVFAQLEAVRAGAGIGLLHAFMAENDPRLVPVLPDEVEFRLRFTLSSRPESPAVGAVAIVRDALFRAVESRRAELLPGG</sequence>
<protein>
    <submittedName>
        <fullName evidence="6">Putative transcriptional regulator</fullName>
    </submittedName>
</protein>
<dbReference type="Pfam" id="PF00126">
    <property type="entry name" value="HTH_1"/>
    <property type="match status" value="1"/>
</dbReference>
<dbReference type="Proteomes" id="UP000218965">
    <property type="component" value="Chromosome"/>
</dbReference>
<comment type="similarity">
    <text evidence="1">Belongs to the LysR transcriptional regulatory family.</text>
</comment>
<reference evidence="7" key="1">
    <citation type="submission" date="2015-12" db="EMBL/GenBank/DDBJ databases">
        <authorList>
            <person name="Shamseldin A."/>
            <person name="Moawad H."/>
            <person name="Abd El-Rahim W.M."/>
            <person name="Sadowsky M.J."/>
        </authorList>
    </citation>
    <scope>NUCLEOTIDE SEQUENCE [LARGE SCALE GENOMIC DNA]</scope>
    <source>
        <strain evidence="7">JAM AC0309</strain>
    </source>
</reference>
<keyword evidence="4" id="KW-0804">Transcription</keyword>
<dbReference type="InterPro" id="IPR058163">
    <property type="entry name" value="LysR-type_TF_proteobact-type"/>
</dbReference>
<keyword evidence="3" id="KW-0238">DNA-binding</keyword>
<accession>A0A0U4NTS1</accession>
<dbReference type="InterPro" id="IPR005119">
    <property type="entry name" value="LysR_subst-bd"/>
</dbReference>
<dbReference type="Gene3D" id="3.40.190.290">
    <property type="match status" value="1"/>
</dbReference>
<name>A0A0U4NTS1_9MICO</name>
<reference evidence="6 7" key="2">
    <citation type="submission" date="2016-01" db="EMBL/GenBank/DDBJ databases">
        <title>Microcella alkaliphila JAM AC0309 whole genome shotgun sequence.</title>
        <authorList>
            <person name="Kurata A."/>
            <person name="Hirose Y."/>
            <person name="Kishimoto N."/>
            <person name="Kobayashi T."/>
        </authorList>
    </citation>
    <scope>NUCLEOTIDE SEQUENCE [LARGE SCALE GENOMIC DNA]</scope>
    <source>
        <strain evidence="6 7">JAM AC0309</strain>
    </source>
</reference>
<dbReference type="PANTHER" id="PTHR30537:SF3">
    <property type="entry name" value="TRANSCRIPTIONAL REGULATORY PROTEIN"/>
    <property type="match status" value="1"/>
</dbReference>
<dbReference type="SUPFAM" id="SSF46785">
    <property type="entry name" value="Winged helix' DNA-binding domain"/>
    <property type="match status" value="1"/>
</dbReference>
<dbReference type="KEGG" id="malk:MalAC0309_0881"/>
<dbReference type="InterPro" id="IPR036388">
    <property type="entry name" value="WH-like_DNA-bd_sf"/>
</dbReference>
<dbReference type="InterPro" id="IPR036390">
    <property type="entry name" value="WH_DNA-bd_sf"/>
</dbReference>
<dbReference type="Gene3D" id="1.10.10.10">
    <property type="entry name" value="Winged helix-like DNA-binding domain superfamily/Winged helix DNA-binding domain"/>
    <property type="match status" value="1"/>
</dbReference>
<gene>
    <name evidence="6" type="ORF">MalAC0309_0881</name>
</gene>
<evidence type="ECO:0000256" key="4">
    <source>
        <dbReference type="ARBA" id="ARBA00023163"/>
    </source>
</evidence>
<evidence type="ECO:0000313" key="7">
    <source>
        <dbReference type="Proteomes" id="UP000218965"/>
    </source>
</evidence>
<dbReference type="EMBL" id="AP017315">
    <property type="protein sequence ID" value="BAU31747.1"/>
    <property type="molecule type" value="Genomic_DNA"/>
</dbReference>
<dbReference type="RefSeq" id="WP_096420943.1">
    <property type="nucleotide sequence ID" value="NZ_AP017315.1"/>
</dbReference>
<dbReference type="GO" id="GO:0003700">
    <property type="term" value="F:DNA-binding transcription factor activity"/>
    <property type="evidence" value="ECO:0007669"/>
    <property type="project" value="InterPro"/>
</dbReference>
<dbReference type="SUPFAM" id="SSF53850">
    <property type="entry name" value="Periplasmic binding protein-like II"/>
    <property type="match status" value="1"/>
</dbReference>
<evidence type="ECO:0000313" key="6">
    <source>
        <dbReference type="EMBL" id="BAU31747.1"/>
    </source>
</evidence>
<evidence type="ECO:0000256" key="2">
    <source>
        <dbReference type="ARBA" id="ARBA00023015"/>
    </source>
</evidence>
<dbReference type="PANTHER" id="PTHR30537">
    <property type="entry name" value="HTH-TYPE TRANSCRIPTIONAL REGULATOR"/>
    <property type="match status" value="1"/>
</dbReference>
<feature type="domain" description="HTH lysR-type" evidence="5">
    <location>
        <begin position="10"/>
        <end position="67"/>
    </location>
</feature>
<evidence type="ECO:0000256" key="1">
    <source>
        <dbReference type="ARBA" id="ARBA00009437"/>
    </source>
</evidence>
<proteinExistence type="inferred from homology"/>
<evidence type="ECO:0000256" key="3">
    <source>
        <dbReference type="ARBA" id="ARBA00023125"/>
    </source>
</evidence>
<dbReference type="InterPro" id="IPR000847">
    <property type="entry name" value="LysR_HTH_N"/>
</dbReference>
<evidence type="ECO:0000259" key="5">
    <source>
        <dbReference type="PROSITE" id="PS50931"/>
    </source>
</evidence>
<dbReference type="GO" id="GO:0043565">
    <property type="term" value="F:sequence-specific DNA binding"/>
    <property type="evidence" value="ECO:0007669"/>
    <property type="project" value="TreeGrafter"/>
</dbReference>
<dbReference type="GO" id="GO:0006351">
    <property type="term" value="P:DNA-templated transcription"/>
    <property type="evidence" value="ECO:0007669"/>
    <property type="project" value="TreeGrafter"/>
</dbReference>
<dbReference type="AlphaFoldDB" id="A0A0U4NTS1"/>
<dbReference type="Pfam" id="PF03466">
    <property type="entry name" value="LysR_substrate"/>
    <property type="match status" value="1"/>
</dbReference>
<organism evidence="6 7">
    <name type="scientific">Microcella alkaliphila</name>
    <dbReference type="NCBI Taxonomy" id="279828"/>
    <lineage>
        <taxon>Bacteria</taxon>
        <taxon>Bacillati</taxon>
        <taxon>Actinomycetota</taxon>
        <taxon>Actinomycetes</taxon>
        <taxon>Micrococcales</taxon>
        <taxon>Microbacteriaceae</taxon>
        <taxon>Microcella</taxon>
    </lineage>
</organism>